<sequence>MNSERLVVLPAVATRPVRPDDLAAFERMWARLSEETIYRRFHAPIKRLSLKLRRYLVDVDHLDHDALVAVAGGEVIAVARYHRCADEPGAAEVAVLVEDAWQGRGLGARMLRELASLAGHRGIHVLTGEVQSDNLRMLDLVQSLLGPGSLQPGGTVVRVRGRWVRPEGHPTVIAS</sequence>
<evidence type="ECO:0000256" key="1">
    <source>
        <dbReference type="ARBA" id="ARBA00022679"/>
    </source>
</evidence>
<comment type="caution">
    <text evidence="4">The sequence shown here is derived from an EMBL/GenBank/DDBJ whole genome shotgun (WGS) entry which is preliminary data.</text>
</comment>
<dbReference type="EMBL" id="JAALAA010000017">
    <property type="protein sequence ID" value="NGN94816.1"/>
    <property type="molecule type" value="Genomic_DNA"/>
</dbReference>
<protein>
    <submittedName>
        <fullName evidence="4">GNAT family N-acetyltransferase</fullName>
    </submittedName>
</protein>
<dbReference type="AlphaFoldDB" id="A0A6M1R400"/>
<dbReference type="SUPFAM" id="SSF55729">
    <property type="entry name" value="Acyl-CoA N-acyltransferases (Nat)"/>
    <property type="match status" value="1"/>
</dbReference>
<keyword evidence="5" id="KW-1185">Reference proteome</keyword>
<evidence type="ECO:0000256" key="2">
    <source>
        <dbReference type="ARBA" id="ARBA00023315"/>
    </source>
</evidence>
<dbReference type="CDD" id="cd04301">
    <property type="entry name" value="NAT_SF"/>
    <property type="match status" value="1"/>
</dbReference>
<dbReference type="Proteomes" id="UP000483261">
    <property type="component" value="Unassembled WGS sequence"/>
</dbReference>
<proteinExistence type="predicted"/>
<organism evidence="4 5">
    <name type="scientific">Nocardioides turkmenicus</name>
    <dbReference type="NCBI Taxonomy" id="2711220"/>
    <lineage>
        <taxon>Bacteria</taxon>
        <taxon>Bacillati</taxon>
        <taxon>Actinomycetota</taxon>
        <taxon>Actinomycetes</taxon>
        <taxon>Propionibacteriales</taxon>
        <taxon>Nocardioidaceae</taxon>
        <taxon>Nocardioides</taxon>
    </lineage>
</organism>
<evidence type="ECO:0000259" key="3">
    <source>
        <dbReference type="PROSITE" id="PS51186"/>
    </source>
</evidence>
<accession>A0A6M1R400</accession>
<name>A0A6M1R400_9ACTN</name>
<dbReference type="PROSITE" id="PS51186">
    <property type="entry name" value="GNAT"/>
    <property type="match status" value="1"/>
</dbReference>
<dbReference type="InterPro" id="IPR016181">
    <property type="entry name" value="Acyl_CoA_acyltransferase"/>
</dbReference>
<dbReference type="PANTHER" id="PTHR43877">
    <property type="entry name" value="AMINOALKYLPHOSPHONATE N-ACETYLTRANSFERASE-RELATED-RELATED"/>
    <property type="match status" value="1"/>
</dbReference>
<dbReference type="Pfam" id="PF00583">
    <property type="entry name" value="Acetyltransf_1"/>
    <property type="match status" value="1"/>
</dbReference>
<feature type="domain" description="N-acetyltransferase" evidence="3">
    <location>
        <begin position="12"/>
        <end position="175"/>
    </location>
</feature>
<gene>
    <name evidence="4" type="ORF">G5C66_19005</name>
</gene>
<dbReference type="InterPro" id="IPR000182">
    <property type="entry name" value="GNAT_dom"/>
</dbReference>
<dbReference type="Gene3D" id="3.40.630.30">
    <property type="match status" value="1"/>
</dbReference>
<reference evidence="4 5" key="1">
    <citation type="submission" date="2020-02" db="EMBL/GenBank/DDBJ databases">
        <title>Whole-genome analyses of novel actinobacteria.</title>
        <authorList>
            <person name="Sahin N."/>
        </authorList>
    </citation>
    <scope>NUCLEOTIDE SEQUENCE [LARGE SCALE GENOMIC DNA]</scope>
    <source>
        <strain evidence="4 5">KC13</strain>
    </source>
</reference>
<keyword evidence="1 4" id="KW-0808">Transferase</keyword>
<evidence type="ECO:0000313" key="4">
    <source>
        <dbReference type="EMBL" id="NGN94816.1"/>
    </source>
</evidence>
<dbReference type="RefSeq" id="WP_165112499.1">
    <property type="nucleotide sequence ID" value="NZ_JAALAA010000017.1"/>
</dbReference>
<dbReference type="InterPro" id="IPR050832">
    <property type="entry name" value="Bact_Acetyltransf"/>
</dbReference>
<dbReference type="GO" id="GO:0016747">
    <property type="term" value="F:acyltransferase activity, transferring groups other than amino-acyl groups"/>
    <property type="evidence" value="ECO:0007669"/>
    <property type="project" value="InterPro"/>
</dbReference>
<keyword evidence="2" id="KW-0012">Acyltransferase</keyword>
<evidence type="ECO:0000313" key="5">
    <source>
        <dbReference type="Proteomes" id="UP000483261"/>
    </source>
</evidence>